<comment type="catalytic activity">
    <reaction evidence="11">
        <text>O-(5'-adenylyl)-L-tyrosyl-[protein] + ATP = O-[5'-(adenylyl-(5'-&gt;3')-adenylyl)]-L-tyrosyl-[protein] + diphosphate</text>
        <dbReference type="Rhea" id="RHEA:66528"/>
        <dbReference type="Rhea" id="RHEA-COMP:13846"/>
        <dbReference type="Rhea" id="RHEA-COMP:17046"/>
        <dbReference type="ChEBI" id="CHEBI:30616"/>
        <dbReference type="ChEBI" id="CHEBI:33019"/>
        <dbReference type="ChEBI" id="CHEBI:83624"/>
        <dbReference type="ChEBI" id="CHEBI:167160"/>
    </reaction>
</comment>
<dbReference type="EC" id="2.7.7.108" evidence="9"/>
<keyword evidence="3" id="KW-0808">Transferase</keyword>
<dbReference type="GO" id="GO:0070733">
    <property type="term" value="F:AMPylase activity"/>
    <property type="evidence" value="ECO:0007669"/>
    <property type="project" value="UniProtKB-EC"/>
</dbReference>
<keyword evidence="2" id="KW-1277">Toxin-antitoxin system</keyword>
<dbReference type="AlphaFoldDB" id="N0BAP2"/>
<dbReference type="OrthoDB" id="9287at2157"/>
<evidence type="ECO:0000256" key="12">
    <source>
        <dbReference type="ARBA" id="ARBA00048696"/>
    </source>
</evidence>
<evidence type="ECO:0000256" key="8">
    <source>
        <dbReference type="ARBA" id="ARBA00022842"/>
    </source>
</evidence>
<keyword evidence="6" id="KW-0547">Nucleotide-binding</keyword>
<keyword evidence="5" id="KW-0479">Metal-binding</keyword>
<evidence type="ECO:0000256" key="2">
    <source>
        <dbReference type="ARBA" id="ARBA00022649"/>
    </source>
</evidence>
<evidence type="ECO:0000256" key="11">
    <source>
        <dbReference type="ARBA" id="ARBA00047518"/>
    </source>
</evidence>
<keyword evidence="15" id="KW-1185">Reference proteome</keyword>
<keyword evidence="4" id="KW-0548">Nucleotidyltransferase</keyword>
<keyword evidence="8" id="KW-0460">Magnesium</keyword>
<dbReference type="Pfam" id="PF01909">
    <property type="entry name" value="NTP_transf_2"/>
    <property type="match status" value="1"/>
</dbReference>
<dbReference type="EMBL" id="CP005290">
    <property type="protein sequence ID" value="AGK60058.1"/>
    <property type="molecule type" value="Genomic_DNA"/>
</dbReference>
<dbReference type="GeneID" id="15391668"/>
<dbReference type="Gene3D" id="3.30.460.10">
    <property type="entry name" value="Beta Polymerase, domain 2"/>
    <property type="match status" value="1"/>
</dbReference>
<evidence type="ECO:0000313" key="14">
    <source>
        <dbReference type="EMBL" id="AGK60058.1"/>
    </source>
</evidence>
<comment type="catalytic activity">
    <reaction evidence="12">
        <text>L-tyrosyl-[protein] + ATP = O-(5'-adenylyl)-L-tyrosyl-[protein] + diphosphate</text>
        <dbReference type="Rhea" id="RHEA:54288"/>
        <dbReference type="Rhea" id="RHEA-COMP:10136"/>
        <dbReference type="Rhea" id="RHEA-COMP:13846"/>
        <dbReference type="ChEBI" id="CHEBI:30616"/>
        <dbReference type="ChEBI" id="CHEBI:33019"/>
        <dbReference type="ChEBI" id="CHEBI:46858"/>
        <dbReference type="ChEBI" id="CHEBI:83624"/>
        <dbReference type="EC" id="2.7.7.108"/>
    </reaction>
</comment>
<comment type="similarity">
    <text evidence="10">Belongs to the MntA antitoxin family.</text>
</comment>
<dbReference type="PANTHER" id="PTHR33571">
    <property type="entry name" value="SSL8005 PROTEIN"/>
    <property type="match status" value="1"/>
</dbReference>
<reference evidence="14 15" key="1">
    <citation type="journal article" date="2013" name="Genome Announc.">
        <title>Complete Genome Sequence of the Thermophilic and Facultatively Chemolithoautotrophic Sulfate Reducer Archaeoglobus sulfaticallidus Strain PM70-1T.</title>
        <authorList>
            <person name="Stokke R."/>
            <person name="Hocking W.P."/>
            <person name="Steinsbu B.O."/>
            <person name="Steen I.H."/>
        </authorList>
    </citation>
    <scope>NUCLEOTIDE SEQUENCE [LARGE SCALE GENOMIC DNA]</scope>
    <source>
        <strain evidence="14">PM70-1</strain>
    </source>
</reference>
<dbReference type="PANTHER" id="PTHR33571:SF14">
    <property type="entry name" value="PROTEIN ADENYLYLTRANSFERASE MJ0435-RELATED"/>
    <property type="match status" value="1"/>
</dbReference>
<dbReference type="Proteomes" id="UP000013307">
    <property type="component" value="Chromosome"/>
</dbReference>
<organism evidence="14 15">
    <name type="scientific">Archaeoglobus sulfaticallidus PM70-1</name>
    <dbReference type="NCBI Taxonomy" id="387631"/>
    <lineage>
        <taxon>Archaea</taxon>
        <taxon>Methanobacteriati</taxon>
        <taxon>Methanobacteriota</taxon>
        <taxon>Archaeoglobi</taxon>
        <taxon>Archaeoglobales</taxon>
        <taxon>Archaeoglobaceae</taxon>
        <taxon>Archaeoglobus</taxon>
    </lineage>
</organism>
<proteinExistence type="inferred from homology"/>
<dbReference type="eggNOG" id="arCOG01208">
    <property type="taxonomic scope" value="Archaea"/>
</dbReference>
<evidence type="ECO:0000256" key="7">
    <source>
        <dbReference type="ARBA" id="ARBA00022840"/>
    </source>
</evidence>
<evidence type="ECO:0000256" key="5">
    <source>
        <dbReference type="ARBA" id="ARBA00022723"/>
    </source>
</evidence>
<evidence type="ECO:0000256" key="1">
    <source>
        <dbReference type="ARBA" id="ARBA00001946"/>
    </source>
</evidence>
<accession>N0BAP2</accession>
<dbReference type="KEGG" id="ast:Asulf_00022"/>
<evidence type="ECO:0000256" key="4">
    <source>
        <dbReference type="ARBA" id="ARBA00022695"/>
    </source>
</evidence>
<name>N0BAP2_9EURY</name>
<dbReference type="CDD" id="cd05403">
    <property type="entry name" value="NT_KNTase_like"/>
    <property type="match status" value="1"/>
</dbReference>
<keyword evidence="7" id="KW-0067">ATP-binding</keyword>
<dbReference type="RefSeq" id="WP_015589657.1">
    <property type="nucleotide sequence ID" value="NC_021169.1"/>
</dbReference>
<evidence type="ECO:0000259" key="13">
    <source>
        <dbReference type="Pfam" id="PF01909"/>
    </source>
</evidence>
<gene>
    <name evidence="14" type="ORF">Asulf_00022</name>
</gene>
<comment type="cofactor">
    <cofactor evidence="1">
        <name>Mg(2+)</name>
        <dbReference type="ChEBI" id="CHEBI:18420"/>
    </cofactor>
</comment>
<evidence type="ECO:0000256" key="6">
    <source>
        <dbReference type="ARBA" id="ARBA00022741"/>
    </source>
</evidence>
<evidence type="ECO:0000313" key="15">
    <source>
        <dbReference type="Proteomes" id="UP000013307"/>
    </source>
</evidence>
<dbReference type="InterPro" id="IPR052038">
    <property type="entry name" value="Type-VII_TA_antitoxin"/>
</dbReference>
<evidence type="ECO:0000256" key="9">
    <source>
        <dbReference type="ARBA" id="ARBA00034531"/>
    </source>
</evidence>
<dbReference type="InterPro" id="IPR043519">
    <property type="entry name" value="NT_sf"/>
</dbReference>
<protein>
    <recommendedName>
        <fullName evidence="9">protein adenylyltransferase</fullName>
        <ecNumber evidence="9">2.7.7.108</ecNumber>
    </recommendedName>
</protein>
<dbReference type="InterPro" id="IPR002934">
    <property type="entry name" value="Polymerase_NTP_transf_dom"/>
</dbReference>
<dbReference type="HOGENOM" id="CLU_124261_0_0_2"/>
<evidence type="ECO:0000256" key="10">
    <source>
        <dbReference type="ARBA" id="ARBA00038276"/>
    </source>
</evidence>
<dbReference type="STRING" id="387631.Asulf_00022"/>
<evidence type="ECO:0000256" key="3">
    <source>
        <dbReference type="ARBA" id="ARBA00022679"/>
    </source>
</evidence>
<dbReference type="GO" id="GO:0005524">
    <property type="term" value="F:ATP binding"/>
    <property type="evidence" value="ECO:0007669"/>
    <property type="project" value="UniProtKB-KW"/>
</dbReference>
<sequence length="181" mass="21112">MIQEFRKFVGFKVLEYFITHQSAEVHLKELSRRLKISPGSAKTYCDIFERDCILRVKRKGNLKLFTLNNDDFAVRELKKAYYATLLKELGIEKIAENCISLAIYGSFASGNFDEMSDLDILIIGEEEDVNRDLILELQEKLGREIQLTVLPYYRWEKMKKEGNKFAESVLRNYILIKGAEL</sequence>
<dbReference type="GO" id="GO:0046872">
    <property type="term" value="F:metal ion binding"/>
    <property type="evidence" value="ECO:0007669"/>
    <property type="project" value="UniProtKB-KW"/>
</dbReference>
<feature type="domain" description="Polymerase nucleotidyl transferase" evidence="13">
    <location>
        <begin position="99"/>
        <end position="148"/>
    </location>
</feature>
<dbReference type="SUPFAM" id="SSF81301">
    <property type="entry name" value="Nucleotidyltransferase"/>
    <property type="match status" value="1"/>
</dbReference>